<evidence type="ECO:0008006" key="4">
    <source>
        <dbReference type="Google" id="ProtNLM"/>
    </source>
</evidence>
<reference evidence="2 3" key="1">
    <citation type="journal article" date="1998" name="DNA Res.">
        <title>Complete sequence and gene organization of the genome of a hyper-thermophilic archaebacterium, Pyrococcus horikoshii OT3.</title>
        <authorList>
            <person name="Kawarabayasi Y."/>
            <person name="Sawada M."/>
            <person name="Horikawa H."/>
            <person name="Haikawa Y."/>
            <person name="Hino Y."/>
            <person name="Yamamoto S."/>
            <person name="Sekine M."/>
            <person name="Baba S."/>
            <person name="Kosugi H."/>
            <person name="Hosoyama A."/>
            <person name="Nagai Y."/>
            <person name="Sakai M."/>
            <person name="Ogura K."/>
            <person name="Otuka R."/>
            <person name="Nakazawa H."/>
            <person name="Takamiya M."/>
            <person name="Ohfuku Y."/>
            <person name="Funahashi T."/>
            <person name="Tanaka T."/>
            <person name="Kudoh Y."/>
            <person name="Yamazaki J."/>
            <person name="Kushida N."/>
            <person name="Oguchi A."/>
            <person name="Aoki K."/>
            <person name="Nakamura Y."/>
            <person name="Robb T.F."/>
            <person name="Horikoshi K."/>
            <person name="Masuchi Y."/>
            <person name="Shizuya H."/>
            <person name="Kikuchi H."/>
        </authorList>
    </citation>
    <scope>NUCLEOTIDE SEQUENCE [LARGE SCALE GENOMIC DNA]</scope>
    <source>
        <strain evidence="3">ATCC 700860 / DSM 12428 / JCM 9974 / NBRC 100139 / OT-3</strain>
    </source>
</reference>
<proteinExistence type="predicted"/>
<dbReference type="EMBL" id="BA000001">
    <property type="protein sequence ID" value="BAA30817.1"/>
    <property type="molecule type" value="Genomic_DNA"/>
</dbReference>
<keyword evidence="1" id="KW-0812">Transmembrane</keyword>
<organism evidence="2 3">
    <name type="scientific">Pyrococcus horikoshii (strain ATCC 700860 / DSM 12428 / JCM 9974 / NBRC 100139 / OT-3)</name>
    <dbReference type="NCBI Taxonomy" id="70601"/>
    <lineage>
        <taxon>Archaea</taxon>
        <taxon>Methanobacteriati</taxon>
        <taxon>Methanobacteriota</taxon>
        <taxon>Thermococci</taxon>
        <taxon>Thermococcales</taxon>
        <taxon>Thermococcaceae</taxon>
        <taxon>Pyrococcus</taxon>
    </lineage>
</organism>
<keyword evidence="1" id="KW-0472">Membrane</keyword>
<dbReference type="Proteomes" id="UP000000752">
    <property type="component" value="Chromosome"/>
</dbReference>
<gene>
    <name evidence="2" type="ordered locus">PH1703</name>
</gene>
<evidence type="ECO:0000313" key="3">
    <source>
        <dbReference type="Proteomes" id="UP000000752"/>
    </source>
</evidence>
<accession>O59414</accession>
<dbReference type="EnsemblBacteria" id="BAA30817">
    <property type="protein sequence ID" value="BAA30817"/>
    <property type="gene ID" value="BAA30817"/>
</dbReference>
<sequence>MLVMRKGGLLGFALFLLVLFIVGLVGLTLLGLGFLSFHHLCNCHCESSLIEAGEVREIGTYNASIVKIARIYGRLVVEGGNSSPVAIYSNLPINVSQKGDKVIILCKECSKYRNGEIIIRGNLSELELGDVLGKIEIRTPLKILKTEDILGEVETYSPVEIFESDDIMGKVIIKVVGRVEVGDILGELKVIVPSGYGVNLEIDEVLGKVRNKAKGEKKIDIKISDVIGRVEVVND</sequence>
<keyword evidence="1" id="KW-1133">Transmembrane helix</keyword>
<protein>
    <recommendedName>
        <fullName evidence="4">Adhesin domain-containing protein</fullName>
    </recommendedName>
</protein>
<name>O59414_PYRHO</name>
<dbReference type="KEGG" id="pho:PH1703"/>
<dbReference type="eggNOG" id="arCOG05756">
    <property type="taxonomic scope" value="Archaea"/>
</dbReference>
<dbReference type="AlphaFoldDB" id="O59414"/>
<dbReference type="PIR" id="B71178">
    <property type="entry name" value="B71178"/>
</dbReference>
<keyword evidence="3" id="KW-1185">Reference proteome</keyword>
<evidence type="ECO:0000313" key="2">
    <source>
        <dbReference type="EMBL" id="BAA30817.1"/>
    </source>
</evidence>
<evidence type="ECO:0000256" key="1">
    <source>
        <dbReference type="SAM" id="Phobius"/>
    </source>
</evidence>
<dbReference type="STRING" id="70601.gene:9378699"/>
<feature type="transmembrane region" description="Helical" evidence="1">
    <location>
        <begin position="12"/>
        <end position="37"/>
    </location>
</feature>